<sequence length="1091" mass="123862">MFENFRILGTEAGRKGCVWKKVVLGVIMIGAWVSAIGEESRNLGATCTGGKSVNRNWRRTFTIDGISECNIKEAHYGQNGAVYLSGIGASDSEYFLLRLEVETLTLTWILTHTRKWYTSLASDESYIFAAEHLVDHVILEINANTGVIDRKYNLYNGVRNTYYTGITSNKANPPVLYSISNAIPADSPHLWIKNAGSSSGSYATFTNLRDIGKIAHSSAENKLLIHHEISQNLYLSIMNVASGSFLINRYFLYDCPEAVCSNDFENSHLVMNPDNDRYGFVLLDYIVDGGNKRYFLFNKVDMQTPSTDPTVYASTGGDSAGVNSMRIKDNIVYLLFSKRFSTGETKNILSIYNETVGGDPFDQFHECLGDYVKKTCNSAYVTTSSFVNNGGNIDEMIIGSEMIFLGTYSSKCVMIISNLDVLDRSLDWENQALGISYVENPPDSALWQRTTGDNFFPFSSGSYTYGSSGAEPTLGGSITVYSGSEIYKNDYVQSTDSIYQNISKGQSGDLNIDTVCSVRQVYLLISSGEMDFTFSLTNQSSEEVNKILFVDFKSGFLIINSTDNSLLDRNFTANLRVESTSMRQPINIPIAIEETHILKHQLDTQEEVLLGAFGVSLIIGSFSLLSPNPSFNGLWMIINQQQLLILMMMIDTQIHSDVRFYITRTEFIIFSFKGISLKDLSDYVGISAELKKMERPQNLQGLIEIEYESLSAAQSNIEIGIFLIICVICQLFLIVIWLSCGCGCRCCRLAKRKMKEKRRVEKREENKNQENDKEAHEDEDEGCESSLNPCCICFCKCLCKSCGWCCRKSTLWSKMKEHLPFRFFFNLYVRVFLESLFIVSVTALNELLKNYDTSTPAYKTSCYISMALLFICVAFILFCLFYFIKHFNTDLEDEEVPKPLFDVLFDGVKSGINRIYHFLLIFRKFVFCVVVFIPGLKSGIIFGILFFLQFIYWIQCTGIRKFKSGWLTFGEIATEFILMIFLAIFFLWNTHSDWSEDNDVTMREVVIFLIMLNTVLIVFLQLCSLFCEMIKLCHRRTSLSVEPDEHQRAPRKSNVENIHNMTKDRLKSDQVLCLGTSLEKRKCRFVCRCKQ</sequence>
<reference evidence="3" key="1">
    <citation type="submission" date="2023-07" db="EMBL/GenBank/DDBJ databases">
        <authorList>
            <consortium name="AG Swart"/>
            <person name="Singh M."/>
            <person name="Singh A."/>
            <person name="Seah K."/>
            <person name="Emmerich C."/>
        </authorList>
    </citation>
    <scope>NUCLEOTIDE SEQUENCE</scope>
    <source>
        <strain evidence="3">DP1</strain>
    </source>
</reference>
<accession>A0AAD1U269</accession>
<comment type="caution">
    <text evidence="3">The sequence shown here is derived from an EMBL/GenBank/DDBJ whole genome shotgun (WGS) entry which is preliminary data.</text>
</comment>
<evidence type="ECO:0000313" key="3">
    <source>
        <dbReference type="EMBL" id="CAI2360837.1"/>
    </source>
</evidence>
<name>A0AAD1U269_EUPCR</name>
<keyword evidence="4" id="KW-1185">Reference proteome</keyword>
<keyword evidence="2" id="KW-1133">Transmembrane helix</keyword>
<evidence type="ECO:0000313" key="4">
    <source>
        <dbReference type="Proteomes" id="UP001295684"/>
    </source>
</evidence>
<protein>
    <submittedName>
        <fullName evidence="3">Uncharacterized protein</fullName>
    </submittedName>
</protein>
<feature type="transmembrane region" description="Helical" evidence="2">
    <location>
        <begin position="863"/>
        <end position="884"/>
    </location>
</feature>
<evidence type="ECO:0000256" key="1">
    <source>
        <dbReference type="SAM" id="Coils"/>
    </source>
</evidence>
<proteinExistence type="predicted"/>
<dbReference type="EMBL" id="CAMPGE010002033">
    <property type="protein sequence ID" value="CAI2360837.1"/>
    <property type="molecule type" value="Genomic_DNA"/>
</dbReference>
<organism evidence="3 4">
    <name type="scientific">Euplotes crassus</name>
    <dbReference type="NCBI Taxonomy" id="5936"/>
    <lineage>
        <taxon>Eukaryota</taxon>
        <taxon>Sar</taxon>
        <taxon>Alveolata</taxon>
        <taxon>Ciliophora</taxon>
        <taxon>Intramacronucleata</taxon>
        <taxon>Spirotrichea</taxon>
        <taxon>Hypotrichia</taxon>
        <taxon>Euplotida</taxon>
        <taxon>Euplotidae</taxon>
        <taxon>Moneuplotes</taxon>
    </lineage>
</organism>
<keyword evidence="2" id="KW-0812">Transmembrane</keyword>
<evidence type="ECO:0000256" key="2">
    <source>
        <dbReference type="SAM" id="Phobius"/>
    </source>
</evidence>
<feature type="transmembrane region" description="Helical" evidence="2">
    <location>
        <begin position="966"/>
        <end position="986"/>
    </location>
</feature>
<dbReference type="AlphaFoldDB" id="A0AAD1U269"/>
<gene>
    <name evidence="3" type="ORF">ECRASSUSDP1_LOCUS2144</name>
</gene>
<feature type="transmembrane region" description="Helical" evidence="2">
    <location>
        <begin position="1006"/>
        <end position="1027"/>
    </location>
</feature>
<keyword evidence="1" id="KW-0175">Coiled coil</keyword>
<dbReference type="Proteomes" id="UP001295684">
    <property type="component" value="Unassembled WGS sequence"/>
</dbReference>
<feature type="transmembrane region" description="Helical" evidence="2">
    <location>
        <begin position="719"/>
        <end position="747"/>
    </location>
</feature>
<feature type="coiled-coil region" evidence="1">
    <location>
        <begin position="750"/>
        <end position="779"/>
    </location>
</feature>
<keyword evidence="2" id="KW-0472">Membrane</keyword>